<dbReference type="PANTHER" id="PTHR30055">
    <property type="entry name" value="HTH-TYPE TRANSCRIPTIONAL REGULATOR RUTR"/>
    <property type="match status" value="1"/>
</dbReference>
<comment type="caution">
    <text evidence="6">The sequence shown here is derived from an EMBL/GenBank/DDBJ whole genome shotgun (WGS) entry which is preliminary data.</text>
</comment>
<evidence type="ECO:0000256" key="2">
    <source>
        <dbReference type="ARBA" id="ARBA00023125"/>
    </source>
</evidence>
<accession>A0ABV3X0S4</accession>
<name>A0ABV3X0S4_9HYPH</name>
<dbReference type="InterPro" id="IPR001647">
    <property type="entry name" value="HTH_TetR"/>
</dbReference>
<evidence type="ECO:0000313" key="6">
    <source>
        <dbReference type="EMBL" id="MEX4009869.1"/>
    </source>
</evidence>
<evidence type="ECO:0000256" key="4">
    <source>
        <dbReference type="PROSITE-ProRule" id="PRU00335"/>
    </source>
</evidence>
<protein>
    <submittedName>
        <fullName evidence="6">TetR/AcrR family transcriptional regulator</fullName>
    </submittedName>
</protein>
<organism evidence="6 7">
    <name type="scientific">Neoaquamicrobium sediminum</name>
    <dbReference type="NCBI Taxonomy" id="1849104"/>
    <lineage>
        <taxon>Bacteria</taxon>
        <taxon>Pseudomonadati</taxon>
        <taxon>Pseudomonadota</taxon>
        <taxon>Alphaproteobacteria</taxon>
        <taxon>Hyphomicrobiales</taxon>
        <taxon>Phyllobacteriaceae</taxon>
        <taxon>Neoaquamicrobium</taxon>
    </lineage>
</organism>
<proteinExistence type="predicted"/>
<dbReference type="Pfam" id="PF17918">
    <property type="entry name" value="TetR_C_15"/>
    <property type="match status" value="1"/>
</dbReference>
<keyword evidence="3" id="KW-0804">Transcription</keyword>
<dbReference type="EMBL" id="JAZHFV010000007">
    <property type="protein sequence ID" value="MEX4009869.1"/>
    <property type="molecule type" value="Genomic_DNA"/>
</dbReference>
<dbReference type="PANTHER" id="PTHR30055:SF234">
    <property type="entry name" value="HTH-TYPE TRANSCRIPTIONAL REGULATOR BETI"/>
    <property type="match status" value="1"/>
</dbReference>
<keyword evidence="7" id="KW-1185">Reference proteome</keyword>
<evidence type="ECO:0000256" key="3">
    <source>
        <dbReference type="ARBA" id="ARBA00023163"/>
    </source>
</evidence>
<dbReference type="PRINTS" id="PR00455">
    <property type="entry name" value="HTHTETR"/>
</dbReference>
<keyword evidence="2 4" id="KW-0238">DNA-binding</keyword>
<dbReference type="SUPFAM" id="SSF46689">
    <property type="entry name" value="Homeodomain-like"/>
    <property type="match status" value="1"/>
</dbReference>
<dbReference type="InterPro" id="IPR009057">
    <property type="entry name" value="Homeodomain-like_sf"/>
</dbReference>
<dbReference type="InterPro" id="IPR050109">
    <property type="entry name" value="HTH-type_TetR-like_transc_reg"/>
</dbReference>
<feature type="DNA-binding region" description="H-T-H motif" evidence="4">
    <location>
        <begin position="24"/>
        <end position="43"/>
    </location>
</feature>
<dbReference type="Gene3D" id="1.10.357.10">
    <property type="entry name" value="Tetracycline Repressor, domain 2"/>
    <property type="match status" value="1"/>
</dbReference>
<evidence type="ECO:0000259" key="5">
    <source>
        <dbReference type="PROSITE" id="PS50977"/>
    </source>
</evidence>
<feature type="domain" description="HTH tetR-type" evidence="5">
    <location>
        <begin position="1"/>
        <end position="61"/>
    </location>
</feature>
<dbReference type="Proteomes" id="UP001559025">
    <property type="component" value="Unassembled WGS sequence"/>
</dbReference>
<reference evidence="6 7" key="1">
    <citation type="submission" date="2024-01" db="EMBL/GenBank/DDBJ databases">
        <title>New evidence supports the origin of RcGTA from prophage.</title>
        <authorList>
            <person name="Xu Y."/>
            <person name="Liu B."/>
            <person name="Chen F."/>
        </authorList>
    </citation>
    <scope>NUCLEOTIDE SEQUENCE [LARGE SCALE GENOMIC DNA]</scope>
    <source>
        <strain evidence="6 7">CBW1107-2</strain>
    </source>
</reference>
<dbReference type="PROSITE" id="PS50977">
    <property type="entry name" value="HTH_TETR_2"/>
    <property type="match status" value="1"/>
</dbReference>
<sequence length="192" mass="20853">MATFDVVLEGAAHILETKGLHGFNTNAVARQAGVSIGSLYQYFPSKEALLVELIRRKRTALIEKMQDASSRLEASDLRTIADGLVRAGIAHWVERPELARSLEYAETTLDLGPETEALKRQIVVVVAKALAPHGVENPETAARDLAALTRGMADSSGPFGKADVSQLEQRVRRAVYGYLGISDSNPLTSVRR</sequence>
<evidence type="ECO:0000313" key="7">
    <source>
        <dbReference type="Proteomes" id="UP001559025"/>
    </source>
</evidence>
<dbReference type="InterPro" id="IPR041669">
    <property type="entry name" value="TetR_C_15"/>
</dbReference>
<gene>
    <name evidence="6" type="ORF">V1479_21360</name>
</gene>
<dbReference type="Pfam" id="PF00440">
    <property type="entry name" value="TetR_N"/>
    <property type="match status" value="1"/>
</dbReference>
<dbReference type="RefSeq" id="WP_368804661.1">
    <property type="nucleotide sequence ID" value="NZ_JAZHFV010000007.1"/>
</dbReference>
<evidence type="ECO:0000256" key="1">
    <source>
        <dbReference type="ARBA" id="ARBA00023015"/>
    </source>
</evidence>
<keyword evidence="1" id="KW-0805">Transcription regulation</keyword>